<dbReference type="RefSeq" id="WP_235723224.1">
    <property type="nucleotide sequence ID" value="NZ_JAPKFM010000005.1"/>
</dbReference>
<protein>
    <submittedName>
        <fullName evidence="2">N-acetyltransferase</fullName>
    </submittedName>
</protein>
<dbReference type="InterPro" id="IPR016181">
    <property type="entry name" value="Acyl_CoA_acyltransferase"/>
</dbReference>
<feature type="domain" description="N-acetyltransferase" evidence="1">
    <location>
        <begin position="127"/>
        <end position="185"/>
    </location>
</feature>
<dbReference type="InterPro" id="IPR000182">
    <property type="entry name" value="GNAT_dom"/>
</dbReference>
<name>A0A9X3I3P9_9ACTN</name>
<dbReference type="Gene3D" id="3.40.630.30">
    <property type="match status" value="1"/>
</dbReference>
<reference evidence="2" key="1">
    <citation type="submission" date="2022-10" db="EMBL/GenBank/DDBJ databases">
        <title>WGS of marine actinomycetes from Thailand.</title>
        <authorList>
            <person name="Thawai C."/>
        </authorList>
    </citation>
    <scope>NUCLEOTIDE SEQUENCE</scope>
    <source>
        <strain evidence="2">SW21</strain>
    </source>
</reference>
<dbReference type="EMBL" id="JAPKFM010000005">
    <property type="protein sequence ID" value="MCX2963868.1"/>
    <property type="molecule type" value="Genomic_DNA"/>
</dbReference>
<evidence type="ECO:0000259" key="1">
    <source>
        <dbReference type="Pfam" id="PF13508"/>
    </source>
</evidence>
<evidence type="ECO:0000313" key="3">
    <source>
        <dbReference type="Proteomes" id="UP001143347"/>
    </source>
</evidence>
<dbReference type="CDD" id="cd04301">
    <property type="entry name" value="NAT_SF"/>
    <property type="match status" value="1"/>
</dbReference>
<organism evidence="2 3">
    <name type="scientific">Gordonia aquimaris</name>
    <dbReference type="NCBI Taxonomy" id="2984863"/>
    <lineage>
        <taxon>Bacteria</taxon>
        <taxon>Bacillati</taxon>
        <taxon>Actinomycetota</taxon>
        <taxon>Actinomycetes</taxon>
        <taxon>Mycobacteriales</taxon>
        <taxon>Gordoniaceae</taxon>
        <taxon>Gordonia</taxon>
    </lineage>
</organism>
<dbReference type="AlphaFoldDB" id="A0A9X3I3P9"/>
<keyword evidence="3" id="KW-1185">Reference proteome</keyword>
<dbReference type="GO" id="GO:0016747">
    <property type="term" value="F:acyltransferase activity, transferring groups other than amino-acyl groups"/>
    <property type="evidence" value="ECO:0007669"/>
    <property type="project" value="InterPro"/>
</dbReference>
<dbReference type="SUPFAM" id="SSF55729">
    <property type="entry name" value="Acyl-CoA N-acyltransferases (Nat)"/>
    <property type="match status" value="1"/>
</dbReference>
<comment type="caution">
    <text evidence="2">The sequence shown here is derived from an EMBL/GenBank/DDBJ whole genome shotgun (WGS) entry which is preliminary data.</text>
</comment>
<dbReference type="Pfam" id="PF13508">
    <property type="entry name" value="Acetyltransf_7"/>
    <property type="match status" value="1"/>
</dbReference>
<sequence length="224" mass="25317">MTIRLVELTGQDAHAWLEPALTIYVTAMNYPRGTEVHRAGLWREHIGRPGWRAVGAVATVPSAQLDSPLMATRRLARPVAVADNEILVGIAYGYRGARDQWWNQQLRIGLRQSGRSDTDIDAITEDYFELTELHVHPSVQGQGLGQWLLDRLLAGRSESKVLLSTPEIPAEDNRAWALYRRLGFTDVLRHFTFTGDPRPFAFLGRALPLHPDNPTDHRRSAWPR</sequence>
<evidence type="ECO:0000313" key="2">
    <source>
        <dbReference type="EMBL" id="MCX2963868.1"/>
    </source>
</evidence>
<gene>
    <name evidence="2" type="ORF">OSB52_07140</name>
</gene>
<dbReference type="Proteomes" id="UP001143347">
    <property type="component" value="Unassembled WGS sequence"/>
</dbReference>
<proteinExistence type="predicted"/>
<accession>A0A9X3I3P9</accession>